<evidence type="ECO:0000313" key="3">
    <source>
        <dbReference type="EMBL" id="EOG20840.1"/>
    </source>
</evidence>
<dbReference type="Proteomes" id="UP000013834">
    <property type="component" value="Unassembled WGS sequence"/>
</dbReference>
<proteinExistence type="predicted"/>
<dbReference type="EMBL" id="AIVF01000074">
    <property type="protein sequence ID" value="EOG20840.1"/>
    <property type="molecule type" value="Genomic_DNA"/>
</dbReference>
<evidence type="ECO:0000256" key="1">
    <source>
        <dbReference type="ARBA" id="ARBA00023211"/>
    </source>
</evidence>
<sequence length="33" mass="3558">MNRIKVAILFGGCSEEHDVSVKSAIEIAANINK</sequence>
<gene>
    <name evidence="3" type="ORF">SMG_03121</name>
</gene>
<name>A0A829EV69_ENTFC</name>
<keyword evidence="1" id="KW-0464">Manganese</keyword>
<dbReference type="SUPFAM" id="SSF52440">
    <property type="entry name" value="PreATP-grasp domain"/>
    <property type="match status" value="1"/>
</dbReference>
<dbReference type="Gene3D" id="3.40.50.20">
    <property type="match status" value="1"/>
</dbReference>
<feature type="non-terminal residue" evidence="3">
    <location>
        <position position="33"/>
    </location>
</feature>
<protein>
    <submittedName>
        <fullName evidence="3">Vancomycin/teicoplanin A-type resistance protein VanA</fullName>
    </submittedName>
</protein>
<evidence type="ECO:0000259" key="2">
    <source>
        <dbReference type="Pfam" id="PF01820"/>
    </source>
</evidence>
<dbReference type="InterPro" id="IPR016185">
    <property type="entry name" value="PreATP-grasp_dom_sf"/>
</dbReference>
<accession>A0A829EV69</accession>
<evidence type="ECO:0000313" key="4">
    <source>
        <dbReference type="Proteomes" id="UP000013834"/>
    </source>
</evidence>
<dbReference type="AlphaFoldDB" id="A0A829EV69"/>
<comment type="caution">
    <text evidence="3">The sequence shown here is derived from an EMBL/GenBank/DDBJ whole genome shotgun (WGS) entry which is preliminary data.</text>
</comment>
<organism evidence="3 4">
    <name type="scientific">Enterococcus faecium EnGen0180</name>
    <dbReference type="NCBI Taxonomy" id="1157475"/>
    <lineage>
        <taxon>Bacteria</taxon>
        <taxon>Bacillati</taxon>
        <taxon>Bacillota</taxon>
        <taxon>Bacilli</taxon>
        <taxon>Lactobacillales</taxon>
        <taxon>Enterococcaceae</taxon>
        <taxon>Enterococcus</taxon>
    </lineage>
</organism>
<dbReference type="InterPro" id="IPR011127">
    <property type="entry name" value="Dala_Dala_lig_N"/>
</dbReference>
<dbReference type="Pfam" id="PF01820">
    <property type="entry name" value="Dala_Dala_lig_N"/>
    <property type="match status" value="1"/>
</dbReference>
<reference evidence="3 4" key="1">
    <citation type="submission" date="2013-02" db="EMBL/GenBank/DDBJ databases">
        <title>The Genome Sequence of Enterococcus faecium VRE_84.</title>
        <authorList>
            <consortium name="The Broad Institute Genome Sequencing Platform"/>
            <consortium name="The Broad Institute Genome Sequencing Center for Infectious Disease"/>
            <person name="Earl A.M."/>
            <person name="Gilmore M.S."/>
            <person name="Lebreton F."/>
            <person name="Hammerum A.M."/>
            <person name="Jensen L.B."/>
            <person name="Guardabassi L."/>
            <person name="Walker B."/>
            <person name="Young S.K."/>
            <person name="Zeng Q."/>
            <person name="Gargeya S."/>
            <person name="Fitzgerald M."/>
            <person name="Haas B."/>
            <person name="Abouelleil A."/>
            <person name="Alvarado L."/>
            <person name="Arachchi H.M."/>
            <person name="Berlin A.M."/>
            <person name="Chapman S.B."/>
            <person name="Dewar J."/>
            <person name="Goldberg J."/>
            <person name="Griggs A."/>
            <person name="Gujja S."/>
            <person name="Hansen M."/>
            <person name="Howarth C."/>
            <person name="Imamovic A."/>
            <person name="Larimer J."/>
            <person name="McCowan C."/>
            <person name="Murphy C."/>
            <person name="Neiman D."/>
            <person name="Pearson M."/>
            <person name="Priest M."/>
            <person name="Roberts A."/>
            <person name="Saif S."/>
            <person name="Shea T."/>
            <person name="Sisk P."/>
            <person name="Sykes S."/>
            <person name="Wortman J."/>
            <person name="Nusbaum C."/>
            <person name="Birren B."/>
        </authorList>
    </citation>
    <scope>NUCLEOTIDE SEQUENCE [LARGE SCALE GENOMIC DNA]</scope>
    <source>
        <strain evidence="3 4">VRE 84</strain>
    </source>
</reference>
<feature type="domain" description="D-alanine--D-alanine ligase N-terminal" evidence="2">
    <location>
        <begin position="5"/>
        <end position="32"/>
    </location>
</feature>